<reference evidence="3" key="1">
    <citation type="submission" date="2021-01" db="EMBL/GenBank/DDBJ databases">
        <authorList>
            <person name="Corre E."/>
            <person name="Pelletier E."/>
            <person name="Niang G."/>
            <person name="Scheremetjew M."/>
            <person name="Finn R."/>
            <person name="Kale V."/>
            <person name="Holt S."/>
            <person name="Cochrane G."/>
            <person name="Meng A."/>
            <person name="Brown T."/>
            <person name="Cohen L."/>
        </authorList>
    </citation>
    <scope>NUCLEOTIDE SEQUENCE</scope>
    <source>
        <strain evidence="3">CCMP1243</strain>
    </source>
</reference>
<feature type="compositionally biased region" description="Acidic residues" evidence="1">
    <location>
        <begin position="132"/>
        <end position="148"/>
    </location>
</feature>
<dbReference type="SUPFAM" id="SSF51045">
    <property type="entry name" value="WW domain"/>
    <property type="match status" value="1"/>
</dbReference>
<proteinExistence type="predicted"/>
<feature type="region of interest" description="Disordered" evidence="1">
    <location>
        <begin position="109"/>
        <end position="149"/>
    </location>
</feature>
<accession>A0A7S2RB02</accession>
<feature type="domain" description="WW" evidence="2">
    <location>
        <begin position="2"/>
        <end position="36"/>
    </location>
</feature>
<feature type="compositionally biased region" description="Basic and acidic residues" evidence="1">
    <location>
        <begin position="72"/>
        <end position="84"/>
    </location>
</feature>
<evidence type="ECO:0000313" key="3">
    <source>
        <dbReference type="EMBL" id="CAD9665585.1"/>
    </source>
</evidence>
<gene>
    <name evidence="3" type="ORF">RMAR1173_LOCUS2535</name>
</gene>
<feature type="compositionally biased region" description="Basic and acidic residues" evidence="1">
    <location>
        <begin position="122"/>
        <end position="131"/>
    </location>
</feature>
<protein>
    <recommendedName>
        <fullName evidence="2">WW domain-containing protein</fullName>
    </recommendedName>
</protein>
<sequence>MDEAPGTWERFFDDAQQHWYWYNHATGESAWDEEPQQQQQQHPASQDHGLRGSPGERGGHAVPSNFPESSEEWSRKGDALDRPQEVTGSPGLQVGSARREAAQFSWLSPSTAKMLGDPEPGQELRRRLDREEVNEERDPEEDLEEADGMLESSRSRAKYEEVLQQTAPIFWWYRCCFYFHACCCEAPLAVAEAVCRAIVYLFAASFILVVSGMYYLAEASSTTTEDEPLWLLSFRHSQALAREALLLLAGGSSLLIPCCSFFVYRDFRPEADDWQLSPLPTVLGSVDPRRFVAFSLGQGGDASNVTVAREDQSMDQWTGAVLHPPRRILCCEDTQEQRSNYAYDAVDAAEPGDEEDLLPPRVNSGHSTTDSIISSPMHHDMVFPSASVPIEVAGGVDEQLPLPLSSSSTATGPSSACVDEVNVAEEAGDRGGEEDSPMSVIL</sequence>
<dbReference type="InterPro" id="IPR001202">
    <property type="entry name" value="WW_dom"/>
</dbReference>
<dbReference type="AlphaFoldDB" id="A0A7S2RB02"/>
<dbReference type="EMBL" id="HBHJ01003950">
    <property type="protein sequence ID" value="CAD9665585.1"/>
    <property type="molecule type" value="Transcribed_RNA"/>
</dbReference>
<organism evidence="3">
    <name type="scientific">Rhizochromulina marina</name>
    <dbReference type="NCBI Taxonomy" id="1034831"/>
    <lineage>
        <taxon>Eukaryota</taxon>
        <taxon>Sar</taxon>
        <taxon>Stramenopiles</taxon>
        <taxon>Ochrophyta</taxon>
        <taxon>Dictyochophyceae</taxon>
        <taxon>Rhizochromulinales</taxon>
        <taxon>Rhizochromulina</taxon>
    </lineage>
</organism>
<dbReference type="PROSITE" id="PS50020">
    <property type="entry name" value="WW_DOMAIN_2"/>
    <property type="match status" value="1"/>
</dbReference>
<feature type="region of interest" description="Disordered" evidence="1">
    <location>
        <begin position="28"/>
        <end position="97"/>
    </location>
</feature>
<evidence type="ECO:0000259" key="2">
    <source>
        <dbReference type="PROSITE" id="PS50020"/>
    </source>
</evidence>
<name>A0A7S2RB02_9STRA</name>
<evidence type="ECO:0000256" key="1">
    <source>
        <dbReference type="SAM" id="MobiDB-lite"/>
    </source>
</evidence>
<dbReference type="InterPro" id="IPR036020">
    <property type="entry name" value="WW_dom_sf"/>
</dbReference>
<dbReference type="Gene3D" id="2.20.70.10">
    <property type="match status" value="1"/>
</dbReference>